<dbReference type="EC" id="2.7.1.6" evidence="7"/>
<dbReference type="RefSeq" id="WP_344203949.1">
    <property type="nucleotide sequence ID" value="NZ_BAAAME010000010.1"/>
</dbReference>
<evidence type="ECO:0000313" key="12">
    <source>
        <dbReference type="Proteomes" id="UP001501057"/>
    </source>
</evidence>
<dbReference type="PANTHER" id="PTHR10457">
    <property type="entry name" value="MEVALONATE KINASE/GALACTOKINASE"/>
    <property type="match status" value="1"/>
</dbReference>
<keyword evidence="4" id="KW-0418">Kinase</keyword>
<keyword evidence="5" id="KW-0067">ATP-binding</keyword>
<dbReference type="SUPFAM" id="SSF54211">
    <property type="entry name" value="Ribosomal protein S5 domain 2-like"/>
    <property type="match status" value="1"/>
</dbReference>
<dbReference type="Pfam" id="PF08544">
    <property type="entry name" value="GHMP_kinases_C"/>
    <property type="match status" value="1"/>
</dbReference>
<dbReference type="EMBL" id="BAAAME010000010">
    <property type="protein sequence ID" value="GAA1752224.1"/>
    <property type="molecule type" value="Genomic_DNA"/>
</dbReference>
<evidence type="ECO:0000256" key="1">
    <source>
        <dbReference type="ARBA" id="ARBA00006566"/>
    </source>
</evidence>
<dbReference type="Gene3D" id="3.30.230.10">
    <property type="match status" value="1"/>
</dbReference>
<dbReference type="InterPro" id="IPR006206">
    <property type="entry name" value="Mevalonate/galactokinase"/>
</dbReference>
<comment type="similarity">
    <text evidence="1">Belongs to the GHMP kinase family. GalK subfamily.</text>
</comment>
<proteinExistence type="inferred from homology"/>
<dbReference type="PRINTS" id="PR00959">
    <property type="entry name" value="MEVGALKINASE"/>
</dbReference>
<dbReference type="PANTHER" id="PTHR10457:SF7">
    <property type="entry name" value="GALACTOKINASE-RELATED"/>
    <property type="match status" value="1"/>
</dbReference>
<dbReference type="NCBIfam" id="TIGR00131">
    <property type="entry name" value="gal_kin"/>
    <property type="match status" value="1"/>
</dbReference>
<dbReference type="Gene3D" id="3.30.70.890">
    <property type="entry name" value="GHMP kinase, C-terminal domain"/>
    <property type="match status" value="1"/>
</dbReference>
<keyword evidence="3" id="KW-0547">Nucleotide-binding</keyword>
<accession>A0ABP4WIB9</accession>
<evidence type="ECO:0000256" key="7">
    <source>
        <dbReference type="NCBIfam" id="TIGR00131"/>
    </source>
</evidence>
<name>A0ABP4WIB9_9ACTN</name>
<protein>
    <recommendedName>
        <fullName evidence="7">Galactokinase</fullName>
        <ecNumber evidence="7">2.7.1.6</ecNumber>
    </recommendedName>
</protein>
<evidence type="ECO:0000259" key="10">
    <source>
        <dbReference type="Pfam" id="PF10509"/>
    </source>
</evidence>
<feature type="domain" description="GHMP kinase C-terminal" evidence="9">
    <location>
        <begin position="264"/>
        <end position="344"/>
    </location>
</feature>
<organism evidence="11 12">
    <name type="scientific">Aeromicrobium alkaliterrae</name>
    <dbReference type="NCBI Taxonomy" id="302168"/>
    <lineage>
        <taxon>Bacteria</taxon>
        <taxon>Bacillati</taxon>
        <taxon>Actinomycetota</taxon>
        <taxon>Actinomycetes</taxon>
        <taxon>Propionibacteriales</taxon>
        <taxon>Nocardioidaceae</taxon>
        <taxon>Aeromicrobium</taxon>
    </lineage>
</organism>
<dbReference type="InterPro" id="IPR019539">
    <property type="entry name" value="GalKase_N"/>
</dbReference>
<dbReference type="Pfam" id="PF00288">
    <property type="entry name" value="GHMP_kinases_N"/>
    <property type="match status" value="1"/>
</dbReference>
<evidence type="ECO:0000259" key="8">
    <source>
        <dbReference type="Pfam" id="PF00288"/>
    </source>
</evidence>
<dbReference type="PIRSF" id="PIRSF000530">
    <property type="entry name" value="Galactokinase"/>
    <property type="match status" value="1"/>
</dbReference>
<keyword evidence="6" id="KW-0119">Carbohydrate metabolism</keyword>
<dbReference type="SUPFAM" id="SSF55060">
    <property type="entry name" value="GHMP Kinase, C-terminal domain"/>
    <property type="match status" value="1"/>
</dbReference>
<dbReference type="PRINTS" id="PR00473">
    <property type="entry name" value="GALCTOKINASE"/>
</dbReference>
<keyword evidence="6" id="KW-0299">Galactose metabolism</keyword>
<gene>
    <name evidence="11" type="primary">galK</name>
    <name evidence="11" type="ORF">GCM10009710_34990</name>
</gene>
<dbReference type="InterPro" id="IPR020568">
    <property type="entry name" value="Ribosomal_Su5_D2-typ_SF"/>
</dbReference>
<evidence type="ECO:0000313" key="11">
    <source>
        <dbReference type="EMBL" id="GAA1752224.1"/>
    </source>
</evidence>
<evidence type="ECO:0000256" key="6">
    <source>
        <dbReference type="ARBA" id="ARBA00023144"/>
    </source>
</evidence>
<feature type="domain" description="GHMP kinase N-terminal" evidence="8">
    <location>
        <begin position="78"/>
        <end position="164"/>
    </location>
</feature>
<dbReference type="InterPro" id="IPR013750">
    <property type="entry name" value="GHMP_kinase_C_dom"/>
</dbReference>
<dbReference type="InterPro" id="IPR036554">
    <property type="entry name" value="GHMP_kinase_C_sf"/>
</dbReference>
<comment type="caution">
    <text evidence="11">The sequence shown here is derived from an EMBL/GenBank/DDBJ whole genome shotgun (WGS) entry which is preliminary data.</text>
</comment>
<evidence type="ECO:0000256" key="4">
    <source>
        <dbReference type="ARBA" id="ARBA00022777"/>
    </source>
</evidence>
<dbReference type="InterPro" id="IPR006204">
    <property type="entry name" value="GHMP_kinase_N_dom"/>
</dbReference>
<evidence type="ECO:0000256" key="5">
    <source>
        <dbReference type="ARBA" id="ARBA00022840"/>
    </source>
</evidence>
<evidence type="ECO:0000256" key="3">
    <source>
        <dbReference type="ARBA" id="ARBA00022741"/>
    </source>
</evidence>
<keyword evidence="2" id="KW-0808">Transferase</keyword>
<reference evidence="12" key="1">
    <citation type="journal article" date="2019" name="Int. J. Syst. Evol. Microbiol.">
        <title>The Global Catalogue of Microorganisms (GCM) 10K type strain sequencing project: providing services to taxonomists for standard genome sequencing and annotation.</title>
        <authorList>
            <consortium name="The Broad Institute Genomics Platform"/>
            <consortium name="The Broad Institute Genome Sequencing Center for Infectious Disease"/>
            <person name="Wu L."/>
            <person name="Ma J."/>
        </authorList>
    </citation>
    <scope>NUCLEOTIDE SEQUENCE [LARGE SCALE GENOMIC DNA]</scope>
    <source>
        <strain evidence="12">JCM 13518</strain>
    </source>
</reference>
<keyword evidence="12" id="KW-1185">Reference proteome</keyword>
<dbReference type="InterPro" id="IPR014721">
    <property type="entry name" value="Ribsml_uS5_D2-typ_fold_subgr"/>
</dbReference>
<dbReference type="Pfam" id="PF10509">
    <property type="entry name" value="GalKase_gal_bdg"/>
    <property type="match status" value="1"/>
</dbReference>
<evidence type="ECO:0000256" key="2">
    <source>
        <dbReference type="ARBA" id="ARBA00022679"/>
    </source>
</evidence>
<dbReference type="Proteomes" id="UP001501057">
    <property type="component" value="Unassembled WGS sequence"/>
</dbReference>
<dbReference type="InterPro" id="IPR000705">
    <property type="entry name" value="Galactokinase"/>
</dbReference>
<feature type="domain" description="Galactokinase N-terminal" evidence="10">
    <location>
        <begin position="11"/>
        <end position="46"/>
    </location>
</feature>
<evidence type="ECO:0000259" key="9">
    <source>
        <dbReference type="Pfam" id="PF08544"/>
    </source>
</evidence>
<sequence length="366" mass="37685">MASSTGDIKQWHVPGRVNLIGEHLDHNGGLTLPFAIDRGTTVKVRRRADDRVLVWSGGERAEIATTVAPGDADGWAAYVAGVVWALGQAGHRVPGADVVVESNLPQGAGLASSAALTCGVALGLADLADLGLDRPALAAVAQHAETGFVGVPVGRMDQLAVLLGQPGRAVLIDHRADPPTTSEVALDPAADGLALALIDTRVHHALAAGEYAARREECAAACAELGLDHLAAAPLDAVFRLTDPTLVQRTRHVITETTRVRGAVRALGSGSWNQLGTILSSSHESLRDDFEVSCPELDLAVEVALEHGALGARMTGGGFGGSVVALVPTDRAPAMAAAVKEAFAGRTWAEPVVAPVRPSAGARLVP</sequence>